<dbReference type="NCBIfam" id="TIGR00174">
    <property type="entry name" value="miaA"/>
    <property type="match status" value="1"/>
</dbReference>
<protein>
    <recommendedName>
        <fullName evidence="8">tRNA dimethylallyltransferase</fullName>
        <ecNumber evidence="8">2.5.1.75</ecNumber>
    </recommendedName>
</protein>
<accession>A0AAE0PMI1</accession>
<evidence type="ECO:0000313" key="13">
    <source>
        <dbReference type="Proteomes" id="UP001281003"/>
    </source>
</evidence>
<evidence type="ECO:0000259" key="11">
    <source>
        <dbReference type="PROSITE" id="PS00028"/>
    </source>
</evidence>
<dbReference type="HAMAP" id="MF_00185">
    <property type="entry name" value="IPP_trans"/>
    <property type="match status" value="1"/>
</dbReference>
<evidence type="ECO:0000256" key="1">
    <source>
        <dbReference type="ARBA" id="ARBA00005842"/>
    </source>
</evidence>
<dbReference type="GO" id="GO:0005524">
    <property type="term" value="F:ATP binding"/>
    <property type="evidence" value="ECO:0007669"/>
    <property type="project" value="UniProtKB-KW"/>
</dbReference>
<dbReference type="GO" id="GO:0008270">
    <property type="term" value="F:zinc ion binding"/>
    <property type="evidence" value="ECO:0007669"/>
    <property type="project" value="UniProtKB-KW"/>
</dbReference>
<dbReference type="Pfam" id="PF01715">
    <property type="entry name" value="IPPT"/>
    <property type="match status" value="1"/>
</dbReference>
<comment type="similarity">
    <text evidence="1 9">Belongs to the IPP transferase family.</text>
</comment>
<feature type="domain" description="C2H2-type" evidence="11">
    <location>
        <begin position="423"/>
        <end position="445"/>
    </location>
</feature>
<keyword evidence="6" id="KW-0862">Zinc</keyword>
<dbReference type="Proteomes" id="UP001281003">
    <property type="component" value="Unassembled WGS sequence"/>
</dbReference>
<dbReference type="SUPFAM" id="SSF52540">
    <property type="entry name" value="P-loop containing nucleoside triphosphate hydrolases"/>
    <property type="match status" value="2"/>
</dbReference>
<dbReference type="GO" id="GO:0005739">
    <property type="term" value="C:mitochondrion"/>
    <property type="evidence" value="ECO:0007669"/>
    <property type="project" value="TreeGrafter"/>
</dbReference>
<organism evidence="12 13">
    <name type="scientific">Sordaria brevicollis</name>
    <dbReference type="NCBI Taxonomy" id="83679"/>
    <lineage>
        <taxon>Eukaryota</taxon>
        <taxon>Fungi</taxon>
        <taxon>Dikarya</taxon>
        <taxon>Ascomycota</taxon>
        <taxon>Pezizomycotina</taxon>
        <taxon>Sordariomycetes</taxon>
        <taxon>Sordariomycetidae</taxon>
        <taxon>Sordariales</taxon>
        <taxon>Sordariaceae</taxon>
        <taxon>Sordaria</taxon>
    </lineage>
</organism>
<keyword evidence="2 9" id="KW-0808">Transferase</keyword>
<dbReference type="PANTHER" id="PTHR11088">
    <property type="entry name" value="TRNA DIMETHYLALLYLTRANSFERASE"/>
    <property type="match status" value="1"/>
</dbReference>
<dbReference type="InterPro" id="IPR030666">
    <property type="entry name" value="IPP_transferase_euk"/>
</dbReference>
<evidence type="ECO:0000256" key="2">
    <source>
        <dbReference type="ARBA" id="ARBA00022679"/>
    </source>
</evidence>
<feature type="region of interest" description="Disordered" evidence="10">
    <location>
        <begin position="447"/>
        <end position="497"/>
    </location>
</feature>
<dbReference type="FunFam" id="1.10.20.140:FF:000003">
    <property type="entry name" value="tRNA dimethylallyltransferase"/>
    <property type="match status" value="1"/>
</dbReference>
<dbReference type="EMBL" id="JAUTDP010000001">
    <property type="protein sequence ID" value="KAK3402596.1"/>
    <property type="molecule type" value="Genomic_DNA"/>
</dbReference>
<keyword evidence="5" id="KW-0863">Zinc-finger</keyword>
<reference evidence="12" key="2">
    <citation type="submission" date="2023-07" db="EMBL/GenBank/DDBJ databases">
        <authorList>
            <consortium name="Lawrence Berkeley National Laboratory"/>
            <person name="Haridas S."/>
            <person name="Hensen N."/>
            <person name="Bonometti L."/>
            <person name="Westerberg I."/>
            <person name="Brannstrom I.O."/>
            <person name="Guillou S."/>
            <person name="Cros-Aarteil S."/>
            <person name="Calhoun S."/>
            <person name="Kuo A."/>
            <person name="Mondo S."/>
            <person name="Pangilinan J."/>
            <person name="Riley R."/>
            <person name="LaButti K."/>
            <person name="Andreopoulos B."/>
            <person name="Lipzen A."/>
            <person name="Chen C."/>
            <person name="Yanf M."/>
            <person name="Daum C."/>
            <person name="Ng V."/>
            <person name="Clum A."/>
            <person name="Steindorff A."/>
            <person name="Ohm R."/>
            <person name="Martin F."/>
            <person name="Silar P."/>
            <person name="Natvig D."/>
            <person name="Lalanne C."/>
            <person name="Gautier V."/>
            <person name="Ament-velasquez S.L."/>
            <person name="Kruys A."/>
            <person name="Hutchinson M.I."/>
            <person name="Powell A.J."/>
            <person name="Barry K."/>
            <person name="Miller A.N."/>
            <person name="Grigoriev I.V."/>
            <person name="Debuchy R."/>
            <person name="Gladieux P."/>
            <person name="Thoren M.H."/>
            <person name="Johannesson H."/>
        </authorList>
    </citation>
    <scope>NUCLEOTIDE SEQUENCE</scope>
    <source>
        <strain evidence="12">FGSC 1904</strain>
    </source>
</reference>
<comment type="caution">
    <text evidence="12">The sequence shown here is derived from an EMBL/GenBank/DDBJ whole genome shotgun (WGS) entry which is preliminary data.</text>
</comment>
<dbReference type="Gene3D" id="3.40.50.300">
    <property type="entry name" value="P-loop containing nucleotide triphosphate hydrolases"/>
    <property type="match status" value="1"/>
</dbReference>
<dbReference type="InterPro" id="IPR013087">
    <property type="entry name" value="Znf_C2H2_type"/>
</dbReference>
<keyword evidence="13" id="KW-1185">Reference proteome</keyword>
<dbReference type="InterPro" id="IPR039657">
    <property type="entry name" value="Dimethylallyltransferase"/>
</dbReference>
<dbReference type="Gene3D" id="3.30.160.60">
    <property type="entry name" value="Classic Zinc Finger"/>
    <property type="match status" value="1"/>
</dbReference>
<reference evidence="12" key="1">
    <citation type="journal article" date="2023" name="Mol. Phylogenet. Evol.">
        <title>Genome-scale phylogeny and comparative genomics of the fungal order Sordariales.</title>
        <authorList>
            <person name="Hensen N."/>
            <person name="Bonometti L."/>
            <person name="Westerberg I."/>
            <person name="Brannstrom I.O."/>
            <person name="Guillou S."/>
            <person name="Cros-Aarteil S."/>
            <person name="Calhoun S."/>
            <person name="Haridas S."/>
            <person name="Kuo A."/>
            <person name="Mondo S."/>
            <person name="Pangilinan J."/>
            <person name="Riley R."/>
            <person name="LaButti K."/>
            <person name="Andreopoulos B."/>
            <person name="Lipzen A."/>
            <person name="Chen C."/>
            <person name="Yan M."/>
            <person name="Daum C."/>
            <person name="Ng V."/>
            <person name="Clum A."/>
            <person name="Steindorff A."/>
            <person name="Ohm R.A."/>
            <person name="Martin F."/>
            <person name="Silar P."/>
            <person name="Natvig D.O."/>
            <person name="Lalanne C."/>
            <person name="Gautier V."/>
            <person name="Ament-Velasquez S.L."/>
            <person name="Kruys A."/>
            <person name="Hutchinson M.I."/>
            <person name="Powell A.J."/>
            <person name="Barry K."/>
            <person name="Miller A.N."/>
            <person name="Grigoriev I.V."/>
            <person name="Debuchy R."/>
            <person name="Gladieux P."/>
            <person name="Hiltunen Thoren M."/>
            <person name="Johannesson H."/>
        </authorList>
    </citation>
    <scope>NUCLEOTIDE SEQUENCE</scope>
    <source>
        <strain evidence="12">FGSC 1904</strain>
    </source>
</reference>
<keyword evidence="3" id="KW-0479">Metal-binding</keyword>
<evidence type="ECO:0000256" key="3">
    <source>
        <dbReference type="ARBA" id="ARBA00022723"/>
    </source>
</evidence>
<dbReference type="PIRSF" id="PIRSF039110">
    <property type="entry name" value="IPP_transferase"/>
    <property type="match status" value="1"/>
</dbReference>
<evidence type="ECO:0000256" key="9">
    <source>
        <dbReference type="RuleBase" id="RU003785"/>
    </source>
</evidence>
<evidence type="ECO:0000256" key="10">
    <source>
        <dbReference type="SAM" id="MobiDB-lite"/>
    </source>
</evidence>
<dbReference type="InterPro" id="IPR027417">
    <property type="entry name" value="P-loop_NTPase"/>
</dbReference>
<comment type="catalytic activity">
    <reaction evidence="8">
        <text>adenosine(37) in tRNA + dimethylallyl diphosphate = N(6)-dimethylallyladenosine(37) in tRNA + diphosphate</text>
        <dbReference type="Rhea" id="RHEA:26482"/>
        <dbReference type="Rhea" id="RHEA-COMP:10162"/>
        <dbReference type="Rhea" id="RHEA-COMP:10375"/>
        <dbReference type="ChEBI" id="CHEBI:33019"/>
        <dbReference type="ChEBI" id="CHEBI:57623"/>
        <dbReference type="ChEBI" id="CHEBI:74411"/>
        <dbReference type="ChEBI" id="CHEBI:74415"/>
        <dbReference type="EC" id="2.5.1.75"/>
    </reaction>
</comment>
<evidence type="ECO:0000313" key="12">
    <source>
        <dbReference type="EMBL" id="KAK3402596.1"/>
    </source>
</evidence>
<dbReference type="GO" id="GO:0052381">
    <property type="term" value="F:tRNA dimethylallyltransferase activity"/>
    <property type="evidence" value="ECO:0007669"/>
    <property type="project" value="UniProtKB-EC"/>
</dbReference>
<dbReference type="PROSITE" id="PS00028">
    <property type="entry name" value="ZINC_FINGER_C2H2_1"/>
    <property type="match status" value="1"/>
</dbReference>
<keyword evidence="4 9" id="KW-0547">Nucleotide-binding</keyword>
<dbReference type="PANTHER" id="PTHR11088:SF89">
    <property type="entry name" value="TRNA DIMETHYLALLYLTRANSFERASE"/>
    <property type="match status" value="1"/>
</dbReference>
<dbReference type="SUPFAM" id="SSF57667">
    <property type="entry name" value="beta-beta-alpha zinc fingers"/>
    <property type="match status" value="1"/>
</dbReference>
<dbReference type="InterPro" id="IPR022755">
    <property type="entry name" value="Znf_C2H2_jaz"/>
</dbReference>
<keyword evidence="8" id="KW-0819">tRNA processing</keyword>
<evidence type="ECO:0000256" key="8">
    <source>
        <dbReference type="RuleBase" id="RU003783"/>
    </source>
</evidence>
<sequence>MRLTTPKLSQAIRSVFRTATMADPLVVIYGSTGTGKSDLAVELATRFNGEIINADAMQMYRGLPIITNQLTPEEQRGIPHYLLGNIGLDEEPWSVTSWKREATRIISDIRSRGKLPIVVGGTSYYLDGLLFDEKLVESDAAITEESEAAAKITREELASQHPILRESAEVMLAKLKEVDPVMAERWHPKDIRKIRNSLEIYLTTGRRASDIYAEQRARKESKRADQPPSPWNLLLFWLYAKPDVLNERLDKRVDKMVANGLLDETSSVYDYLQRRLADGDTVDRTKGIWQSIGFRQFESYLTAVKSTEAETAPATIEKLKQQGIEDTKTATRQYAKYQIRWIARKTIAALQEEKLLSRFYLLDSTNISQWHSEVAEKGSSLLSKHLAHQPLPQPEEVSDTARAVLAEQLERSNRPETICNKTCEVCEKEFRIEEQWQKHLKSKKHQKAVKWAKRQAEGWPVRGGGEGKGDKMAEGTNDVASADDEDTEGQTTTTPKA</sequence>
<keyword evidence="7 9" id="KW-0067">ATP-binding</keyword>
<evidence type="ECO:0000256" key="5">
    <source>
        <dbReference type="ARBA" id="ARBA00022771"/>
    </source>
</evidence>
<evidence type="ECO:0000256" key="7">
    <source>
        <dbReference type="ARBA" id="ARBA00022840"/>
    </source>
</evidence>
<dbReference type="Pfam" id="PF12171">
    <property type="entry name" value="zf-C2H2_jaz"/>
    <property type="match status" value="1"/>
</dbReference>
<gene>
    <name evidence="12" type="ORF">B0T20DRAFT_398699</name>
</gene>
<dbReference type="InterPro" id="IPR018022">
    <property type="entry name" value="IPT"/>
</dbReference>
<dbReference type="EC" id="2.5.1.75" evidence="8"/>
<dbReference type="AlphaFoldDB" id="A0AAE0PMI1"/>
<evidence type="ECO:0000256" key="6">
    <source>
        <dbReference type="ARBA" id="ARBA00022833"/>
    </source>
</evidence>
<name>A0AAE0PMI1_SORBR</name>
<evidence type="ECO:0000256" key="4">
    <source>
        <dbReference type="ARBA" id="ARBA00022741"/>
    </source>
</evidence>
<dbReference type="InterPro" id="IPR036236">
    <property type="entry name" value="Znf_C2H2_sf"/>
</dbReference>
<proteinExistence type="inferred from homology"/>
<dbReference type="Gene3D" id="1.10.20.140">
    <property type="match status" value="1"/>
</dbReference>
<dbReference type="GO" id="GO:0006400">
    <property type="term" value="P:tRNA modification"/>
    <property type="evidence" value="ECO:0007669"/>
    <property type="project" value="TreeGrafter"/>
</dbReference>